<keyword evidence="5" id="KW-1133">Transmembrane helix</keyword>
<dbReference type="AlphaFoldDB" id="A0A2U3EE78"/>
<reference evidence="7 8" key="1">
    <citation type="journal article" date="2016" name="Front. Microbiol.">
        <title>Genome and transcriptome sequences reveal the specific parasitism of the nematophagous Purpureocillium lilacinum 36-1.</title>
        <authorList>
            <person name="Xie J."/>
            <person name="Li S."/>
            <person name="Mo C."/>
            <person name="Xiao X."/>
            <person name="Peng D."/>
            <person name="Wang G."/>
            <person name="Xiao Y."/>
        </authorList>
    </citation>
    <scope>NUCLEOTIDE SEQUENCE [LARGE SCALE GENOMIC DNA]</scope>
    <source>
        <strain evidence="7 8">36-1</strain>
    </source>
</reference>
<dbReference type="GO" id="GO:0071949">
    <property type="term" value="F:FAD binding"/>
    <property type="evidence" value="ECO:0007669"/>
    <property type="project" value="InterPro"/>
</dbReference>
<keyword evidence="1" id="KW-0285">Flavoprotein</keyword>
<keyword evidence="5" id="KW-0472">Membrane</keyword>
<evidence type="ECO:0000256" key="4">
    <source>
        <dbReference type="SAM" id="MobiDB-lite"/>
    </source>
</evidence>
<gene>
    <name evidence="7" type="ORF">PCL_09831</name>
</gene>
<dbReference type="Proteomes" id="UP000245956">
    <property type="component" value="Unassembled WGS sequence"/>
</dbReference>
<sequence>MADSHTFTNGIHDDDSSEATSRGSARHNGEKPFHKVLIIGAGPAGLLLAILLAQSGIHSTVLEAWDRPDERLRATQYGVPATRVFRRAGLLDDIRARSITSFPYICWRSVRTGERLAGHRPLRRRRRGRTA</sequence>
<dbReference type="GO" id="GO:0019622">
    <property type="term" value="P:3-(3-hydroxy)phenylpropionate catabolic process"/>
    <property type="evidence" value="ECO:0007669"/>
    <property type="project" value="TreeGrafter"/>
</dbReference>
<evidence type="ECO:0000256" key="3">
    <source>
        <dbReference type="ARBA" id="ARBA00023002"/>
    </source>
</evidence>
<dbReference type="InterPro" id="IPR002938">
    <property type="entry name" value="FAD-bd"/>
</dbReference>
<evidence type="ECO:0000256" key="5">
    <source>
        <dbReference type="SAM" id="Phobius"/>
    </source>
</evidence>
<evidence type="ECO:0000259" key="6">
    <source>
        <dbReference type="Pfam" id="PF01494"/>
    </source>
</evidence>
<dbReference type="Gene3D" id="3.50.50.60">
    <property type="entry name" value="FAD/NAD(P)-binding domain"/>
    <property type="match status" value="1"/>
</dbReference>
<name>A0A2U3EE78_PURLI</name>
<dbReference type="PANTHER" id="PTHR43476">
    <property type="entry name" value="3-(3-HYDROXY-PHENYL)PROPIONATE/3-HYDROXYCINNAMIC ACID HYDROXYLASE"/>
    <property type="match status" value="1"/>
</dbReference>
<feature type="domain" description="FAD-binding" evidence="6">
    <location>
        <begin position="35"/>
        <end position="97"/>
    </location>
</feature>
<evidence type="ECO:0000256" key="1">
    <source>
        <dbReference type="ARBA" id="ARBA00022630"/>
    </source>
</evidence>
<evidence type="ECO:0000256" key="2">
    <source>
        <dbReference type="ARBA" id="ARBA00022827"/>
    </source>
</evidence>
<dbReference type="InterPro" id="IPR050631">
    <property type="entry name" value="PheA/TfdB_FAD_monoxygenase"/>
</dbReference>
<evidence type="ECO:0000313" key="8">
    <source>
        <dbReference type="Proteomes" id="UP000245956"/>
    </source>
</evidence>
<organism evidence="7 8">
    <name type="scientific">Purpureocillium lilacinum</name>
    <name type="common">Paecilomyces lilacinus</name>
    <dbReference type="NCBI Taxonomy" id="33203"/>
    <lineage>
        <taxon>Eukaryota</taxon>
        <taxon>Fungi</taxon>
        <taxon>Dikarya</taxon>
        <taxon>Ascomycota</taxon>
        <taxon>Pezizomycotina</taxon>
        <taxon>Sordariomycetes</taxon>
        <taxon>Hypocreomycetidae</taxon>
        <taxon>Hypocreales</taxon>
        <taxon>Ophiocordycipitaceae</taxon>
        <taxon>Purpureocillium</taxon>
    </lineage>
</organism>
<feature type="region of interest" description="Disordered" evidence="4">
    <location>
        <begin position="1"/>
        <end position="28"/>
    </location>
</feature>
<keyword evidence="5" id="KW-0812">Transmembrane</keyword>
<evidence type="ECO:0000313" key="7">
    <source>
        <dbReference type="EMBL" id="PWI72816.1"/>
    </source>
</evidence>
<keyword evidence="2" id="KW-0274">FAD</keyword>
<dbReference type="SUPFAM" id="SSF51905">
    <property type="entry name" value="FAD/NAD(P)-binding domain"/>
    <property type="match status" value="1"/>
</dbReference>
<dbReference type="EMBL" id="LCWV01000005">
    <property type="protein sequence ID" value="PWI72816.1"/>
    <property type="molecule type" value="Genomic_DNA"/>
</dbReference>
<accession>A0A2U3EE78</accession>
<proteinExistence type="predicted"/>
<feature type="transmembrane region" description="Helical" evidence="5">
    <location>
        <begin position="36"/>
        <end position="57"/>
    </location>
</feature>
<dbReference type="PANTHER" id="PTHR43476:SF3">
    <property type="entry name" value="FAD-BINDING MONOOXYGENASE"/>
    <property type="match status" value="1"/>
</dbReference>
<dbReference type="InterPro" id="IPR036188">
    <property type="entry name" value="FAD/NAD-bd_sf"/>
</dbReference>
<comment type="caution">
    <text evidence="7">The sequence shown here is derived from an EMBL/GenBank/DDBJ whole genome shotgun (WGS) entry which is preliminary data.</text>
</comment>
<dbReference type="Pfam" id="PF01494">
    <property type="entry name" value="FAD_binding_3"/>
    <property type="match status" value="1"/>
</dbReference>
<protein>
    <recommendedName>
        <fullName evidence="6">FAD-binding domain-containing protein</fullName>
    </recommendedName>
</protein>
<keyword evidence="3" id="KW-0560">Oxidoreductase</keyword>
<dbReference type="GO" id="GO:0008688">
    <property type="term" value="F:3-(3-hydroxyphenyl)propionate hydroxylase activity"/>
    <property type="evidence" value="ECO:0007669"/>
    <property type="project" value="TreeGrafter"/>
</dbReference>